<dbReference type="PANTHER" id="PTHR33692">
    <property type="entry name" value="RIBOSOME MATURATION FACTOR RIMM"/>
    <property type="match status" value="1"/>
</dbReference>
<evidence type="ECO:0000256" key="4">
    <source>
        <dbReference type="ARBA" id="ARBA00023186"/>
    </source>
</evidence>
<protein>
    <recommendedName>
        <fullName evidence="5">Ribosome maturation factor RimM</fullName>
    </recommendedName>
</protein>
<dbReference type="RefSeq" id="WP_125127081.1">
    <property type="nucleotide sequence ID" value="NZ_RHJS01000002.1"/>
</dbReference>
<accession>A0A426DFB4</accession>
<evidence type="ECO:0000256" key="2">
    <source>
        <dbReference type="ARBA" id="ARBA00022517"/>
    </source>
</evidence>
<reference evidence="8" key="1">
    <citation type="submission" date="2018-10" db="EMBL/GenBank/DDBJ databases">
        <title>Schaedlerella arabinophila gen. nov. sp. nov., isolated from the mouse intestinal tract and comparative analysis with the genome of the closely related altered Schaedler flora strain ASF502.</title>
        <authorList>
            <person name="Miyake S."/>
            <person name="Soh M."/>
            <person name="Seedorf H."/>
        </authorList>
    </citation>
    <scope>NUCLEOTIDE SEQUENCE [LARGE SCALE GENOMIC DNA]</scope>
    <source>
        <strain evidence="8">DSM 106076</strain>
    </source>
</reference>
<proteinExistence type="inferred from homology"/>
<dbReference type="InterPro" id="IPR011961">
    <property type="entry name" value="RimM"/>
</dbReference>
<evidence type="ECO:0000259" key="6">
    <source>
        <dbReference type="Pfam" id="PF01782"/>
    </source>
</evidence>
<dbReference type="EMBL" id="RHJS01000002">
    <property type="protein sequence ID" value="RRK31402.1"/>
    <property type="molecule type" value="Genomic_DNA"/>
</dbReference>
<dbReference type="NCBIfam" id="TIGR02273">
    <property type="entry name" value="16S_RimM"/>
    <property type="match status" value="1"/>
</dbReference>
<evidence type="ECO:0000313" key="8">
    <source>
        <dbReference type="EMBL" id="RRK31402.1"/>
    </source>
</evidence>
<dbReference type="AlphaFoldDB" id="A0A426DFB4"/>
<dbReference type="Pfam" id="PF01782">
    <property type="entry name" value="RimM"/>
    <property type="match status" value="1"/>
</dbReference>
<dbReference type="GO" id="GO:0042274">
    <property type="term" value="P:ribosomal small subunit biogenesis"/>
    <property type="evidence" value="ECO:0007669"/>
    <property type="project" value="UniProtKB-UniRule"/>
</dbReference>
<keyword evidence="3 5" id="KW-0698">rRNA processing</keyword>
<keyword evidence="1 5" id="KW-0963">Cytoplasm</keyword>
<comment type="function">
    <text evidence="5">An accessory protein needed during the final step in the assembly of 30S ribosomal subunit, possibly for assembly of the head region. Essential for efficient processing of 16S rRNA. May be needed both before and after RbfA during the maturation of 16S rRNA. It has affinity for free ribosomal 30S subunits but not for 70S ribosomes.</text>
</comment>
<dbReference type="SUPFAM" id="SSF50447">
    <property type="entry name" value="Translation proteins"/>
    <property type="match status" value="1"/>
</dbReference>
<dbReference type="PANTHER" id="PTHR33692:SF1">
    <property type="entry name" value="RIBOSOME MATURATION FACTOR RIMM"/>
    <property type="match status" value="1"/>
</dbReference>
<comment type="subcellular location">
    <subcellularLocation>
        <location evidence="5">Cytoplasm</location>
    </subcellularLocation>
</comment>
<dbReference type="InterPro" id="IPR036976">
    <property type="entry name" value="RimM_N_sf"/>
</dbReference>
<name>A0A426DFB4_9FIRM</name>
<feature type="domain" description="Ribosome maturation factor RimM PRC barrel" evidence="7">
    <location>
        <begin position="101"/>
        <end position="166"/>
    </location>
</feature>
<comment type="caution">
    <text evidence="8">The sequence shown here is derived from an EMBL/GenBank/DDBJ whole genome shotgun (WGS) entry which is preliminary data.</text>
</comment>
<dbReference type="Gene3D" id="2.30.30.240">
    <property type="entry name" value="PRC-barrel domain"/>
    <property type="match status" value="1"/>
</dbReference>
<dbReference type="GO" id="GO:0043022">
    <property type="term" value="F:ribosome binding"/>
    <property type="evidence" value="ECO:0007669"/>
    <property type="project" value="InterPro"/>
</dbReference>
<dbReference type="Gene3D" id="2.40.30.60">
    <property type="entry name" value="RimM"/>
    <property type="match status" value="1"/>
</dbReference>
<dbReference type="InterPro" id="IPR056792">
    <property type="entry name" value="PRC_RimM"/>
</dbReference>
<dbReference type="HAMAP" id="MF_00014">
    <property type="entry name" value="Ribosome_mat_RimM"/>
    <property type="match status" value="1"/>
</dbReference>
<evidence type="ECO:0000256" key="1">
    <source>
        <dbReference type="ARBA" id="ARBA00022490"/>
    </source>
</evidence>
<comment type="subunit">
    <text evidence="5">Binds ribosomal protein uS19.</text>
</comment>
<keyword evidence="4 5" id="KW-0143">Chaperone</keyword>
<dbReference type="GO" id="GO:0005737">
    <property type="term" value="C:cytoplasm"/>
    <property type="evidence" value="ECO:0007669"/>
    <property type="project" value="UniProtKB-SubCell"/>
</dbReference>
<evidence type="ECO:0000256" key="3">
    <source>
        <dbReference type="ARBA" id="ARBA00022552"/>
    </source>
</evidence>
<dbReference type="InterPro" id="IPR011033">
    <property type="entry name" value="PRC_barrel-like_sf"/>
</dbReference>
<dbReference type="Proteomes" id="UP000274920">
    <property type="component" value="Unassembled WGS sequence"/>
</dbReference>
<dbReference type="InterPro" id="IPR002676">
    <property type="entry name" value="RimM_N"/>
</dbReference>
<keyword evidence="9" id="KW-1185">Reference proteome</keyword>
<dbReference type="GO" id="GO:0005840">
    <property type="term" value="C:ribosome"/>
    <property type="evidence" value="ECO:0007669"/>
    <property type="project" value="InterPro"/>
</dbReference>
<evidence type="ECO:0000313" key="9">
    <source>
        <dbReference type="Proteomes" id="UP000274920"/>
    </source>
</evidence>
<evidence type="ECO:0000256" key="5">
    <source>
        <dbReference type="HAMAP-Rule" id="MF_00014"/>
    </source>
</evidence>
<dbReference type="GO" id="GO:0006364">
    <property type="term" value="P:rRNA processing"/>
    <property type="evidence" value="ECO:0007669"/>
    <property type="project" value="UniProtKB-UniRule"/>
</dbReference>
<dbReference type="Pfam" id="PF24986">
    <property type="entry name" value="PRC_RimM"/>
    <property type="match status" value="1"/>
</dbReference>
<sequence>MEQFFQVGVITSTHGIRGEVKVFPTTNDPERFRKLKKVILASEKEQIPAEIQGVRFSKQFVIVKFRGIDDINQVEPYKGRQLLVARKDAVALEQDEYYIADLLGMDVVTDEGETGVLRDVIETGANEVYVVELDGFGEVLIPAIRECILSVDVEAGSMRVHLLEGLKE</sequence>
<feature type="domain" description="RimM N-terminal" evidence="6">
    <location>
        <begin position="6"/>
        <end position="87"/>
    </location>
</feature>
<comment type="similarity">
    <text evidence="5">Belongs to the RimM family.</text>
</comment>
<comment type="domain">
    <text evidence="5">The PRC barrel domain binds ribosomal protein uS19.</text>
</comment>
<dbReference type="SUPFAM" id="SSF50346">
    <property type="entry name" value="PRC-barrel domain"/>
    <property type="match status" value="1"/>
</dbReference>
<organism evidence="8 9">
    <name type="scientific">Schaedlerella arabinosiphila</name>
    <dbReference type="NCBI Taxonomy" id="2044587"/>
    <lineage>
        <taxon>Bacteria</taxon>
        <taxon>Bacillati</taxon>
        <taxon>Bacillota</taxon>
        <taxon>Clostridia</taxon>
        <taxon>Lachnospirales</taxon>
        <taxon>Lachnospiraceae</taxon>
        <taxon>Schaedlerella</taxon>
    </lineage>
</organism>
<keyword evidence="2 5" id="KW-0690">Ribosome biogenesis</keyword>
<evidence type="ECO:0000259" key="7">
    <source>
        <dbReference type="Pfam" id="PF24986"/>
    </source>
</evidence>
<dbReference type="InterPro" id="IPR009000">
    <property type="entry name" value="Transl_B-barrel_sf"/>
</dbReference>
<gene>
    <name evidence="5 8" type="primary">rimM</name>
    <name evidence="8" type="ORF">EBB54_08515</name>
</gene>